<keyword evidence="2" id="KW-1133">Transmembrane helix</keyword>
<dbReference type="AlphaFoldDB" id="A0A6V8SF24"/>
<feature type="transmembrane region" description="Helical" evidence="2">
    <location>
        <begin position="7"/>
        <end position="26"/>
    </location>
</feature>
<reference evidence="3 4" key="1">
    <citation type="submission" date="2020-07" db="EMBL/GenBank/DDBJ databases">
        <title>A new beta-1,3-glucan-decomposing anaerobic bacterium isolated from anoxic soil subjected to biological soil disinfestation.</title>
        <authorList>
            <person name="Ueki A."/>
            <person name="Tonouchi A."/>
        </authorList>
    </citation>
    <scope>NUCLEOTIDE SEQUENCE [LARGE SCALE GENOMIC DNA]</scope>
    <source>
        <strain evidence="3 4">TW1</strain>
    </source>
</reference>
<dbReference type="EMBL" id="BLZR01000001">
    <property type="protein sequence ID" value="GFP75192.1"/>
    <property type="molecule type" value="Genomic_DNA"/>
</dbReference>
<accession>A0A6V8SF24</accession>
<protein>
    <submittedName>
        <fullName evidence="3">Uncharacterized protein</fullName>
    </submittedName>
</protein>
<evidence type="ECO:0000313" key="4">
    <source>
        <dbReference type="Proteomes" id="UP000580568"/>
    </source>
</evidence>
<dbReference type="Gene3D" id="2.130.10.10">
    <property type="entry name" value="YVTN repeat-like/Quinoprotein amine dehydrogenase"/>
    <property type="match status" value="1"/>
</dbReference>
<evidence type="ECO:0000256" key="1">
    <source>
        <dbReference type="SAM" id="MobiDB-lite"/>
    </source>
</evidence>
<dbReference type="InterPro" id="IPR015943">
    <property type="entry name" value="WD40/YVTN_repeat-like_dom_sf"/>
</dbReference>
<feature type="region of interest" description="Disordered" evidence="1">
    <location>
        <begin position="48"/>
        <end position="70"/>
    </location>
</feature>
<feature type="compositionally biased region" description="Basic and acidic residues" evidence="1">
    <location>
        <begin position="56"/>
        <end position="70"/>
    </location>
</feature>
<sequence length="354" mass="39629">MAKYIKNLGLYFIIAVILQVGVLYYVNNFYLSGFSSNNEDKSAVAVNNTNATSSKSNDKNDSSVSGKDEADTTIKFEVPEESTEIELSKENDKVAYIKDSVLQIAGKTENNTVDLQDLKLVKYQWLDEGNLVIAASKDNSTKVSFYKYNISTKEKELLASIQLKDKKSSIDSIISSPLKDLIFVKVALSNGGSELYKLNVRNEFEKIALRESKIQDVYLIPHEDKLIYNSSLSSNVYVTYLEQKLSLTQKGFTRILGVDKSENVYVGIVNDGNISKIYYGSISEKTSTWKQISLNNIEKTEDLIVVENSIYKLNSAENKLEDLNGTTSISFKGKFLKICNGKVLSMENGNVYIN</sequence>
<dbReference type="SUPFAM" id="SSF82171">
    <property type="entry name" value="DPP6 N-terminal domain-like"/>
    <property type="match status" value="1"/>
</dbReference>
<dbReference type="Proteomes" id="UP000580568">
    <property type="component" value="Unassembled WGS sequence"/>
</dbReference>
<dbReference type="RefSeq" id="WP_183276718.1">
    <property type="nucleotide sequence ID" value="NZ_BLZR01000001.1"/>
</dbReference>
<name>A0A6V8SF24_9CLOT</name>
<comment type="caution">
    <text evidence="3">The sequence shown here is derived from an EMBL/GenBank/DDBJ whole genome shotgun (WGS) entry which is preliminary data.</text>
</comment>
<evidence type="ECO:0000313" key="3">
    <source>
        <dbReference type="EMBL" id="GFP75192.1"/>
    </source>
</evidence>
<organism evidence="3 4">
    <name type="scientific">Clostridium fungisolvens</name>
    <dbReference type="NCBI Taxonomy" id="1604897"/>
    <lineage>
        <taxon>Bacteria</taxon>
        <taxon>Bacillati</taxon>
        <taxon>Bacillota</taxon>
        <taxon>Clostridia</taxon>
        <taxon>Eubacteriales</taxon>
        <taxon>Clostridiaceae</taxon>
        <taxon>Clostridium</taxon>
    </lineage>
</organism>
<evidence type="ECO:0000256" key="2">
    <source>
        <dbReference type="SAM" id="Phobius"/>
    </source>
</evidence>
<gene>
    <name evidence="3" type="ORF">bsdtw1_01263</name>
</gene>
<keyword evidence="4" id="KW-1185">Reference proteome</keyword>
<keyword evidence="2" id="KW-0812">Transmembrane</keyword>
<keyword evidence="2" id="KW-0472">Membrane</keyword>
<proteinExistence type="predicted"/>